<dbReference type="InterPro" id="IPR011029">
    <property type="entry name" value="DEATH-like_dom_sf"/>
</dbReference>
<reference evidence="5" key="2">
    <citation type="submission" date="2025-09" db="UniProtKB">
        <authorList>
            <consortium name="Ensembl"/>
        </authorList>
    </citation>
    <scope>IDENTIFICATION</scope>
</reference>
<evidence type="ECO:0000313" key="5">
    <source>
        <dbReference type="Ensembl" id="ENSSTUP00000071900.1"/>
    </source>
</evidence>
<dbReference type="Proteomes" id="UP000472277">
    <property type="component" value="Chromosome 38"/>
</dbReference>
<dbReference type="PROSITE" id="PS50209">
    <property type="entry name" value="CARD"/>
    <property type="match status" value="1"/>
</dbReference>
<dbReference type="InParanoid" id="A0A674BKA9"/>
<evidence type="ECO:0000256" key="2">
    <source>
        <dbReference type="ARBA" id="ARBA00023054"/>
    </source>
</evidence>
<protein>
    <recommendedName>
        <fullName evidence="4">CARD domain-containing protein</fullName>
    </recommendedName>
</protein>
<evidence type="ECO:0000256" key="1">
    <source>
        <dbReference type="ARBA" id="ARBA00022553"/>
    </source>
</evidence>
<keyword evidence="1" id="KW-0597">Phosphoprotein</keyword>
<evidence type="ECO:0000313" key="6">
    <source>
        <dbReference type="Proteomes" id="UP000472277"/>
    </source>
</evidence>
<reference evidence="5" key="1">
    <citation type="submission" date="2025-08" db="UniProtKB">
        <authorList>
            <consortium name="Ensembl"/>
        </authorList>
    </citation>
    <scope>IDENTIFICATION</scope>
</reference>
<dbReference type="CDD" id="cd08806">
    <property type="entry name" value="CARD_CARD14_CARMA2"/>
    <property type="match status" value="1"/>
</dbReference>
<dbReference type="InterPro" id="IPR001315">
    <property type="entry name" value="CARD"/>
</dbReference>
<feature type="coiled-coil region" evidence="3">
    <location>
        <begin position="130"/>
        <end position="157"/>
    </location>
</feature>
<dbReference type="AlphaFoldDB" id="A0A674BKA9"/>
<dbReference type="GO" id="GO:0042981">
    <property type="term" value="P:regulation of apoptotic process"/>
    <property type="evidence" value="ECO:0007669"/>
    <property type="project" value="InterPro"/>
</dbReference>
<keyword evidence="6" id="KW-1185">Reference proteome</keyword>
<dbReference type="FunFam" id="1.10.533.10:FF:000003">
    <property type="entry name" value="Caspase recruitment domain family, member 11"/>
    <property type="match status" value="1"/>
</dbReference>
<evidence type="ECO:0000259" key="4">
    <source>
        <dbReference type="PROSITE" id="PS50209"/>
    </source>
</evidence>
<dbReference type="GeneTree" id="ENSGT00940000160777"/>
<organism evidence="5 6">
    <name type="scientific">Salmo trutta</name>
    <name type="common">Brown trout</name>
    <dbReference type="NCBI Taxonomy" id="8032"/>
    <lineage>
        <taxon>Eukaryota</taxon>
        <taxon>Metazoa</taxon>
        <taxon>Chordata</taxon>
        <taxon>Craniata</taxon>
        <taxon>Vertebrata</taxon>
        <taxon>Euteleostomi</taxon>
        <taxon>Actinopterygii</taxon>
        <taxon>Neopterygii</taxon>
        <taxon>Teleostei</taxon>
        <taxon>Protacanthopterygii</taxon>
        <taxon>Salmoniformes</taxon>
        <taxon>Salmonidae</taxon>
        <taxon>Salmoninae</taxon>
        <taxon>Salmo</taxon>
    </lineage>
</organism>
<dbReference type="Gene3D" id="1.10.533.10">
    <property type="entry name" value="Death Domain, Fas"/>
    <property type="match status" value="1"/>
</dbReference>
<dbReference type="Pfam" id="PF00619">
    <property type="entry name" value="CARD"/>
    <property type="match status" value="1"/>
</dbReference>
<keyword evidence="2 3" id="KW-0175">Coiled coil</keyword>
<sequence length="354" mass="40713">FGELCGPDLKEMGDEDVWELINDNRHRISLGVKPCMLIPYLRQARVLTEMDEDEILSSLKLTNRSMRTSHMLDLLRIQGRNGAMALLESLMIHYPTLYTQVTGRKPSTEPSGFSGLIKCSDLTEYLVRAVTGMQKELQEARQEASRLGSRCTSLEVELGQTLECQEESRRLKADHDRMRKNLAAAHHDILKLKDEKCDLYVRYTAAIEERSAANIHCSDLNLQVRVKGLALNEALTFDDLHHMTLLGHYVTQYMYVLFDKVHIYIQKQHFTLARDVQKMYSHQNAGECAHQFTKILIINVDKIYLRITDRLPLDATAVSDFKIALWRKHIFQYSEYIAQPSRRAIQTPAKFGAT</sequence>
<name>A0A674BKA9_SALTR</name>
<proteinExistence type="predicted"/>
<evidence type="ECO:0000256" key="3">
    <source>
        <dbReference type="SAM" id="Coils"/>
    </source>
</evidence>
<feature type="domain" description="CARD" evidence="4">
    <location>
        <begin position="13"/>
        <end position="105"/>
    </location>
</feature>
<dbReference type="Ensembl" id="ENSSTUT00000076306.1">
    <property type="protein sequence ID" value="ENSSTUP00000071900.1"/>
    <property type="gene ID" value="ENSSTUG00000031396.1"/>
</dbReference>
<dbReference type="SUPFAM" id="SSF47986">
    <property type="entry name" value="DEATH domain"/>
    <property type="match status" value="1"/>
</dbReference>
<accession>A0A674BKA9</accession>